<protein>
    <submittedName>
        <fullName evidence="2">Shufflon system plasmid conjugative transfer pilus tip adhesin PilV</fullName>
    </submittedName>
</protein>
<keyword evidence="4" id="KW-1185">Reference proteome</keyword>
<dbReference type="Proteomes" id="UP001172788">
    <property type="component" value="Unassembled WGS sequence"/>
</dbReference>
<name>A0AAW7MH07_9BURK</name>
<dbReference type="InterPro" id="IPR007001">
    <property type="entry name" value="Shufflon_N"/>
</dbReference>
<accession>A0AAW7MH07</accession>
<reference evidence="2" key="1">
    <citation type="submission" date="2018-04" db="EMBL/GenBank/DDBJ databases">
        <authorList>
            <person name="Jy Z."/>
        </authorList>
    </citation>
    <scope>NUCLEOTIDE SEQUENCE</scope>
    <source>
        <strain evidence="3">AS13</strain>
        <strain evidence="2">LA18</strain>
    </source>
</reference>
<comment type="caution">
    <text evidence="2">The sequence shown here is derived from an EMBL/GenBank/DDBJ whole genome shotgun (WGS) entry which is preliminary data.</text>
</comment>
<gene>
    <name evidence="2" type="ORF">DBA34_01915</name>
    <name evidence="3" type="ORF">DBB29_00830</name>
</gene>
<proteinExistence type="predicted"/>
<evidence type="ECO:0000313" key="2">
    <source>
        <dbReference type="EMBL" id="MDN4572027.1"/>
    </source>
</evidence>
<dbReference type="EMBL" id="QAID01000021">
    <property type="protein sequence ID" value="MDN4576678.1"/>
    <property type="molecule type" value="Genomic_DNA"/>
</dbReference>
<dbReference type="Proteomes" id="UP001172791">
    <property type="component" value="Unassembled WGS sequence"/>
</dbReference>
<dbReference type="EMBL" id="QAIC01000024">
    <property type="protein sequence ID" value="MDN4572027.1"/>
    <property type="molecule type" value="Genomic_DNA"/>
</dbReference>
<feature type="domain" description="Bacterial shufflon protein N-terminal" evidence="1">
    <location>
        <begin position="109"/>
        <end position="409"/>
    </location>
</feature>
<organism evidence="2 5">
    <name type="scientific">Pandoraea cepalis</name>
    <dbReference type="NCBI Taxonomy" id="2508294"/>
    <lineage>
        <taxon>Bacteria</taxon>
        <taxon>Pseudomonadati</taxon>
        <taxon>Pseudomonadota</taxon>
        <taxon>Betaproteobacteria</taxon>
        <taxon>Burkholderiales</taxon>
        <taxon>Burkholderiaceae</taxon>
        <taxon>Pandoraea</taxon>
    </lineage>
</organism>
<evidence type="ECO:0000313" key="3">
    <source>
        <dbReference type="EMBL" id="MDN4576678.1"/>
    </source>
</evidence>
<evidence type="ECO:0000313" key="4">
    <source>
        <dbReference type="Proteomes" id="UP001172788"/>
    </source>
</evidence>
<dbReference type="AlphaFoldDB" id="A0AAW7MH07"/>
<sequence length="488" mass="50886">MANRLSFVLYHASSSFRTTRTFRPTLKPAGSRRSPSLSMTKEHRAYMDRRSEPHWRTIMQEIHQVPSSHTVARTRMSRRQGGWGTIDLLISLVVTATVLTASGVAVNEYIAAQRDAGAANDLKVVASAAQQWLDDNGATVLAAANPTSIYPVATFAASLPASFSANSNIYNQTYSLRVYKSGANQLDAVVVTTGGQAISEGSMKRIANRLGGPGGYIPTAAPSQAQGTSGAWAINWANFGGTPGAGHVAMALFVQNASASNGYLYRVAVAGHPELNTMSTDLNMGTKNVVNAGKINGAELNVTGNANVSGNTVTTGETYTGGWFRTRGNTGWYNEAYNGGWYMSDTTWVRSYADKNVYTGGEMQATTLRANSRVITGDLAINAIGAVGGGCAVGTFARDASGKMLSCVYGAWSAGGISSVTTVSSGWAQNGASVQCPAGTTVVGGSCGMERGGDGRVVGAQICYPNGNGWACSEGNTGNCIAYAQCAS</sequence>
<evidence type="ECO:0000259" key="1">
    <source>
        <dbReference type="Pfam" id="PF04917"/>
    </source>
</evidence>
<evidence type="ECO:0000313" key="5">
    <source>
        <dbReference type="Proteomes" id="UP001172791"/>
    </source>
</evidence>
<dbReference type="Pfam" id="PF04917">
    <property type="entry name" value="Shufflon_N"/>
    <property type="match status" value="1"/>
</dbReference>